<keyword evidence="1" id="KW-1133">Transmembrane helix</keyword>
<keyword evidence="1" id="KW-0472">Membrane</keyword>
<feature type="transmembrane region" description="Helical" evidence="1">
    <location>
        <begin position="20"/>
        <end position="37"/>
    </location>
</feature>
<gene>
    <name evidence="2" type="ORF">CcaverHIS019_0304000</name>
</gene>
<evidence type="ECO:0000313" key="3">
    <source>
        <dbReference type="Proteomes" id="UP001233271"/>
    </source>
</evidence>
<dbReference type="RefSeq" id="XP_060455595.1">
    <property type="nucleotide sequence ID" value="XM_060598842.1"/>
</dbReference>
<evidence type="ECO:0000313" key="2">
    <source>
        <dbReference type="EMBL" id="BEI90330.1"/>
    </source>
</evidence>
<proteinExistence type="predicted"/>
<dbReference type="Proteomes" id="UP001233271">
    <property type="component" value="Chromosome 3"/>
</dbReference>
<name>A0AA48IAZ3_9TREE</name>
<dbReference type="KEGG" id="ccac:CcaHIS019_0304000"/>
<protein>
    <submittedName>
        <fullName evidence="2">Uncharacterized protein</fullName>
    </submittedName>
</protein>
<dbReference type="EMBL" id="AP028214">
    <property type="protein sequence ID" value="BEI90330.1"/>
    <property type="molecule type" value="Genomic_DNA"/>
</dbReference>
<evidence type="ECO:0000256" key="1">
    <source>
        <dbReference type="SAM" id="Phobius"/>
    </source>
</evidence>
<keyword evidence="1" id="KW-0812">Transmembrane</keyword>
<reference evidence="2" key="1">
    <citation type="journal article" date="2023" name="BMC Genomics">
        <title>Chromosome-level genome assemblies of Cutaneotrichosporon spp. (Trichosporonales, Basidiomycota) reveal imbalanced evolution between nucleotide sequences and chromosome synteny.</title>
        <authorList>
            <person name="Kobayashi Y."/>
            <person name="Kayamori A."/>
            <person name="Aoki K."/>
            <person name="Shiwa Y."/>
            <person name="Matsutani M."/>
            <person name="Fujita N."/>
            <person name="Sugita T."/>
            <person name="Iwasaki W."/>
            <person name="Tanaka N."/>
            <person name="Takashima M."/>
        </authorList>
    </citation>
    <scope>NUCLEOTIDE SEQUENCE</scope>
    <source>
        <strain evidence="2">HIS019</strain>
    </source>
</reference>
<accession>A0AA48IAZ3</accession>
<sequence length="488" mass="53871">MTGYTLLHPSGRRGWLARPLLISAAAVVFLFCLVVSIRPTTLDSFSYGNGSDLYGTVLSAISSSPNSSLAWTDADGSLHRLGNGAHFVDLPNDHVVDARNGLAFPQELEGQSFNLAVLKLPPGSAFHLLGVARGPTRRHPFIVVEGHPAREQSVVVFGLDVRHDGSLVVVTKAHALDYQMIPQEVCKVTGHWVATYGPEDSRIFWTDAGTPAITFGRSSDWAAKCRVVGLIPDLRRHFPFVAEAIVPSARHGVAPYSHHVEVGDAQSLELVRERRNHVEKNWAAFYPGPQRDKSRLYPAMSYSVAPGQVMDVANATSRYISYDVLDAPDFSAKCVARAHNWDPRANHHASPLYRFTLCERGCTPHEGNTVNVAVAHAKLRGRQYMKYFVTYNTSAPFNLISIGPALLVNGEEIDDPIKINFALSMVPLEPADLDPTAKRRKHRQAPGHFFLDDTVLMTLGHADDRMISTTFPAREMLSRHKMCDELVD</sequence>
<dbReference type="GeneID" id="85494200"/>
<dbReference type="AlphaFoldDB" id="A0AA48IAZ3"/>
<organism evidence="2 3">
    <name type="scientific">Cutaneotrichosporon cavernicola</name>
    <dbReference type="NCBI Taxonomy" id="279322"/>
    <lineage>
        <taxon>Eukaryota</taxon>
        <taxon>Fungi</taxon>
        <taxon>Dikarya</taxon>
        <taxon>Basidiomycota</taxon>
        <taxon>Agaricomycotina</taxon>
        <taxon>Tremellomycetes</taxon>
        <taxon>Trichosporonales</taxon>
        <taxon>Trichosporonaceae</taxon>
        <taxon>Cutaneotrichosporon</taxon>
    </lineage>
</organism>
<keyword evidence="3" id="KW-1185">Reference proteome</keyword>